<dbReference type="GO" id="GO:0006355">
    <property type="term" value="P:regulation of DNA-templated transcription"/>
    <property type="evidence" value="ECO:0007669"/>
    <property type="project" value="InterPro"/>
</dbReference>
<dbReference type="RefSeq" id="WP_214184755.1">
    <property type="nucleotide sequence ID" value="NZ_JAHCZI010000001.1"/>
</dbReference>
<dbReference type="Proteomes" id="UP001144352">
    <property type="component" value="Unassembled WGS sequence"/>
</dbReference>
<evidence type="ECO:0000313" key="1">
    <source>
        <dbReference type="EMBL" id="GLI39931.1"/>
    </source>
</evidence>
<protein>
    <submittedName>
        <fullName evidence="1">Antitoxin</fullName>
    </submittedName>
</protein>
<dbReference type="EMBL" id="BSDS01000002">
    <property type="protein sequence ID" value="GLI39931.1"/>
    <property type="molecule type" value="Genomic_DNA"/>
</dbReference>
<comment type="caution">
    <text evidence="1">The sequence shown here is derived from an EMBL/GenBank/DDBJ whole genome shotgun (WGS) entry which is preliminary data.</text>
</comment>
<evidence type="ECO:0000313" key="2">
    <source>
        <dbReference type="Proteomes" id="UP001144352"/>
    </source>
</evidence>
<proteinExistence type="predicted"/>
<keyword evidence="2" id="KW-1185">Reference proteome</keyword>
<dbReference type="AlphaFoldDB" id="A0A9W6LEW2"/>
<sequence>MPNTRLNITLPTPIVDDIKALYGQRGLSQFLEEAAREKLDELKKKAHKGLIEGYQSTAEETKEVLKKFESAVTEKRDV</sequence>
<dbReference type="InterPro" id="IPR013321">
    <property type="entry name" value="Arc_rbn_hlx_hlx"/>
</dbReference>
<dbReference type="Gene3D" id="1.10.1220.10">
    <property type="entry name" value="Met repressor-like"/>
    <property type="match status" value="1"/>
</dbReference>
<organism evidence="1 2">
    <name type="scientific">Geobacter hydrogenophilus</name>
    <dbReference type="NCBI Taxonomy" id="40983"/>
    <lineage>
        <taxon>Bacteria</taxon>
        <taxon>Pseudomonadati</taxon>
        <taxon>Thermodesulfobacteriota</taxon>
        <taxon>Desulfuromonadia</taxon>
        <taxon>Geobacterales</taxon>
        <taxon>Geobacteraceae</taxon>
        <taxon>Geobacter</taxon>
    </lineage>
</organism>
<gene>
    <name evidence="1" type="ORF">GHYDROH2_34320</name>
</gene>
<name>A0A9W6LEW2_9BACT</name>
<reference evidence="1" key="1">
    <citation type="submission" date="2022-12" db="EMBL/GenBank/DDBJ databases">
        <title>Reference genome sequencing for broad-spectrum identification of bacterial and archaeal isolates by mass spectrometry.</title>
        <authorList>
            <person name="Sekiguchi Y."/>
            <person name="Tourlousse D.M."/>
        </authorList>
    </citation>
    <scope>NUCLEOTIDE SEQUENCE</scope>
    <source>
        <strain evidence="1">H2</strain>
    </source>
</reference>
<accession>A0A9W6LEW2</accession>